<protein>
    <recommendedName>
        <fullName evidence="8">Major facilitator superfamily (MFS) profile domain-containing protein</fullName>
    </recommendedName>
</protein>
<dbReference type="InterPro" id="IPR036259">
    <property type="entry name" value="MFS_trans_sf"/>
</dbReference>
<dbReference type="InterPro" id="IPR011701">
    <property type="entry name" value="MFS"/>
</dbReference>
<keyword evidence="6 7" id="KW-0472">Membrane</keyword>
<dbReference type="InterPro" id="IPR051788">
    <property type="entry name" value="MFS_Transporter"/>
</dbReference>
<evidence type="ECO:0000256" key="7">
    <source>
        <dbReference type="SAM" id="Phobius"/>
    </source>
</evidence>
<gene>
    <name evidence="9" type="ORF">Ade02nite_61910</name>
</gene>
<keyword evidence="4 7" id="KW-0812">Transmembrane</keyword>
<evidence type="ECO:0000256" key="6">
    <source>
        <dbReference type="ARBA" id="ARBA00023136"/>
    </source>
</evidence>
<evidence type="ECO:0000256" key="5">
    <source>
        <dbReference type="ARBA" id="ARBA00022989"/>
    </source>
</evidence>
<evidence type="ECO:0000313" key="10">
    <source>
        <dbReference type="Proteomes" id="UP000609879"/>
    </source>
</evidence>
<evidence type="ECO:0000256" key="1">
    <source>
        <dbReference type="ARBA" id="ARBA00004651"/>
    </source>
</evidence>
<keyword evidence="10" id="KW-1185">Reference proteome</keyword>
<evidence type="ECO:0000313" key="9">
    <source>
        <dbReference type="EMBL" id="GID77550.1"/>
    </source>
</evidence>
<dbReference type="PANTHER" id="PTHR23514">
    <property type="entry name" value="BYPASS OF STOP CODON PROTEIN 6"/>
    <property type="match status" value="1"/>
</dbReference>
<dbReference type="SUPFAM" id="SSF103473">
    <property type="entry name" value="MFS general substrate transporter"/>
    <property type="match status" value="1"/>
</dbReference>
<feature type="domain" description="Major facilitator superfamily (MFS) profile" evidence="8">
    <location>
        <begin position="64"/>
        <end position="437"/>
    </location>
</feature>
<dbReference type="Pfam" id="PF07690">
    <property type="entry name" value="MFS_1"/>
    <property type="match status" value="2"/>
</dbReference>
<evidence type="ECO:0000256" key="2">
    <source>
        <dbReference type="ARBA" id="ARBA00008335"/>
    </source>
</evidence>
<feature type="transmembrane region" description="Helical" evidence="7">
    <location>
        <begin position="324"/>
        <end position="343"/>
    </location>
</feature>
<keyword evidence="3" id="KW-0813">Transport</keyword>
<dbReference type="PANTHER" id="PTHR23514:SF3">
    <property type="entry name" value="BYPASS OF STOP CODON PROTEIN 6"/>
    <property type="match status" value="1"/>
</dbReference>
<reference evidence="9 10" key="1">
    <citation type="submission" date="2021-01" db="EMBL/GenBank/DDBJ databases">
        <title>Whole genome shotgun sequence of Actinoplanes deccanensis NBRC 13994.</title>
        <authorList>
            <person name="Komaki H."/>
            <person name="Tamura T."/>
        </authorList>
    </citation>
    <scope>NUCLEOTIDE SEQUENCE [LARGE SCALE GENOMIC DNA]</scope>
    <source>
        <strain evidence="9 10">NBRC 13994</strain>
    </source>
</reference>
<feature type="transmembrane region" description="Helical" evidence="7">
    <location>
        <begin position="256"/>
        <end position="280"/>
    </location>
</feature>
<proteinExistence type="inferred from homology"/>
<comment type="caution">
    <text evidence="9">The sequence shown here is derived from an EMBL/GenBank/DDBJ whole genome shotgun (WGS) entry which is preliminary data.</text>
</comment>
<evidence type="ECO:0000256" key="4">
    <source>
        <dbReference type="ARBA" id="ARBA00022692"/>
    </source>
</evidence>
<feature type="transmembrane region" description="Helical" evidence="7">
    <location>
        <begin position="218"/>
        <end position="236"/>
    </location>
</feature>
<comment type="similarity">
    <text evidence="2">Belongs to the major facilitator superfamily.</text>
</comment>
<feature type="transmembrane region" description="Helical" evidence="7">
    <location>
        <begin position="349"/>
        <end position="368"/>
    </location>
</feature>
<dbReference type="InterPro" id="IPR020846">
    <property type="entry name" value="MFS_dom"/>
</dbReference>
<dbReference type="EMBL" id="BOMI01000123">
    <property type="protein sequence ID" value="GID77550.1"/>
    <property type="molecule type" value="Genomic_DNA"/>
</dbReference>
<evidence type="ECO:0000256" key="3">
    <source>
        <dbReference type="ARBA" id="ARBA00022448"/>
    </source>
</evidence>
<dbReference type="Gene3D" id="1.20.1250.20">
    <property type="entry name" value="MFS general substrate transporter like domains"/>
    <property type="match status" value="2"/>
</dbReference>
<keyword evidence="5 7" id="KW-1133">Transmembrane helix</keyword>
<accession>A0ABQ3YCP0</accession>
<comment type="subcellular location">
    <subcellularLocation>
        <location evidence="1">Cell membrane</location>
        <topology evidence="1">Multi-pass membrane protein</topology>
    </subcellularLocation>
</comment>
<evidence type="ECO:0000259" key="8">
    <source>
        <dbReference type="PROSITE" id="PS50850"/>
    </source>
</evidence>
<feature type="transmembrane region" description="Helical" evidence="7">
    <location>
        <begin position="155"/>
        <end position="178"/>
    </location>
</feature>
<feature type="transmembrane region" description="Helical" evidence="7">
    <location>
        <begin position="97"/>
        <end position="119"/>
    </location>
</feature>
<feature type="transmembrane region" description="Helical" evidence="7">
    <location>
        <begin position="190"/>
        <end position="212"/>
    </location>
</feature>
<feature type="transmembrane region" description="Helical" evidence="7">
    <location>
        <begin position="412"/>
        <end position="433"/>
    </location>
</feature>
<feature type="transmembrane region" description="Helical" evidence="7">
    <location>
        <begin position="131"/>
        <end position="149"/>
    </location>
</feature>
<feature type="transmembrane region" description="Helical" evidence="7">
    <location>
        <begin position="389"/>
        <end position="406"/>
    </location>
</feature>
<name>A0ABQ3YCP0_9ACTN</name>
<dbReference type="PROSITE" id="PS50850">
    <property type="entry name" value="MFS"/>
    <property type="match status" value="1"/>
</dbReference>
<feature type="transmembrane region" description="Helical" evidence="7">
    <location>
        <begin position="292"/>
        <end position="312"/>
    </location>
</feature>
<sequence>MAAVSGETRSGWEYAYETVIVETPAARATWLIVGRFGLRAGRVMAQTVLVYRYTSAEEQTFTRDEPTVLSYAVLGCFTFWLYAFGPAVTLLREELGFSYTLLGVYSVVWSLGAAVAGAAFAQVARRTTRGVLLWSSAAATIGGAALFTLTRSVPATLLAAALFGLAGATLLTVTQAILSDRHGSRRDRALTEANIGAGASAVVAPLVLGALAATVLGWRAAFALPGVVLVVLYLRYRRASLPAVPRSHAAGRRGRLPLACWLFAVLTAVSSAIEFCLVYFGPQMLLGTGLSAAAAGTALSANYLGILVGRLLGARITRRAGRGVPLLYGSLALTGAAFVLFWLAGHPALAVAGLFLCGAGIANLYPIALSLTLDASDGREDQANARSQLVLGVVAAASPYLLGSLADRHGLTVAFALEPVLIGLCVLLLWAGLRHARPA</sequence>
<feature type="transmembrane region" description="Helical" evidence="7">
    <location>
        <begin position="68"/>
        <end position="91"/>
    </location>
</feature>
<organism evidence="9 10">
    <name type="scientific">Paractinoplanes deccanensis</name>
    <dbReference type="NCBI Taxonomy" id="113561"/>
    <lineage>
        <taxon>Bacteria</taxon>
        <taxon>Bacillati</taxon>
        <taxon>Actinomycetota</taxon>
        <taxon>Actinomycetes</taxon>
        <taxon>Micromonosporales</taxon>
        <taxon>Micromonosporaceae</taxon>
        <taxon>Paractinoplanes</taxon>
    </lineage>
</organism>
<dbReference type="Proteomes" id="UP000609879">
    <property type="component" value="Unassembled WGS sequence"/>
</dbReference>